<keyword evidence="1 2" id="KW-0732">Signal</keyword>
<dbReference type="Proteomes" id="UP000184364">
    <property type="component" value="Unassembled WGS sequence"/>
</dbReference>
<evidence type="ECO:0000313" key="4">
    <source>
        <dbReference type="EMBL" id="SHL12934.1"/>
    </source>
</evidence>
<dbReference type="Pfam" id="PF18962">
    <property type="entry name" value="Por_Secre_tail"/>
    <property type="match status" value="1"/>
</dbReference>
<accession>A0A1M6Y3Z4</accession>
<evidence type="ECO:0000259" key="3">
    <source>
        <dbReference type="Pfam" id="PF18962"/>
    </source>
</evidence>
<organism evidence="4 5">
    <name type="scientific">Chryseobacterium polytrichastri</name>
    <dbReference type="NCBI Taxonomy" id="1302687"/>
    <lineage>
        <taxon>Bacteria</taxon>
        <taxon>Pseudomonadati</taxon>
        <taxon>Bacteroidota</taxon>
        <taxon>Flavobacteriia</taxon>
        <taxon>Flavobacteriales</taxon>
        <taxon>Weeksellaceae</taxon>
        <taxon>Chryseobacterium group</taxon>
        <taxon>Chryseobacterium</taxon>
    </lineage>
</organism>
<feature type="signal peptide" evidence="2">
    <location>
        <begin position="1"/>
        <end position="20"/>
    </location>
</feature>
<feature type="chain" id="PRO_5009922694" evidence="2">
    <location>
        <begin position="21"/>
        <end position="543"/>
    </location>
</feature>
<sequence length="543" mass="59303">MKKVLFTVITMMCANFEVSAQWNPNTAQNLLVTDPGSGGSAFSATTKDGKTYIGFWKKLSTAANFELWLQILDQNGNKQLGANGVMLSNQIPMGSYTIVERTAVDAADNLYIGVTGTGAGTLGYVFKINPQGVSAWPNGINLGEGYLPTILPLSNGDVIVSYWPQSQKYARVQRFNANGVAVWSASVQILSDTTTNNTVPAALFELPNNEVEIIFNKVTTGTYSYPFAQKLSIADGALLWDGAKQISTKTTSWNVLYQGVADGNTVYFGFTSGQGGWHHSYLQRINTDGTLPWGVDGSDFDNTMTYRQKDMKIAYSQGSPYIWSIANYSNSAQGLNGEFVQKFDKNTGARLFTDNAKQVFPMDDNQIFHTGNLHLADDKPYFVVQKRMAPSNVNTSLDAVALDNNGNFLWPQNSVPMATYAGSKTFVTSLKPINGQGVVVFLEQKSADANSVIYAHHLALSTLATNEVSTNHSGIEIYPNPVKDILTVKGLKKSENISIYSISGQLITSEKVNLEKINVQNLESGVYTLKVEGQSKGFKFIKK</sequence>
<evidence type="ECO:0000256" key="2">
    <source>
        <dbReference type="SAM" id="SignalP"/>
    </source>
</evidence>
<gene>
    <name evidence="4" type="ORF">SAMN05444267_101278</name>
</gene>
<reference evidence="5" key="1">
    <citation type="submission" date="2016-11" db="EMBL/GenBank/DDBJ databases">
        <authorList>
            <person name="Varghese N."/>
            <person name="Submissions S."/>
        </authorList>
    </citation>
    <scope>NUCLEOTIDE SEQUENCE [LARGE SCALE GENOMIC DNA]</scope>
    <source>
        <strain evidence="5">DSM 26899</strain>
    </source>
</reference>
<dbReference type="EMBL" id="FRAV01000012">
    <property type="protein sequence ID" value="SHL12934.1"/>
    <property type="molecule type" value="Genomic_DNA"/>
</dbReference>
<name>A0A1M6Y3Z4_9FLAO</name>
<dbReference type="STRING" id="1302687.SAMN05444267_101278"/>
<dbReference type="RefSeq" id="WP_175549591.1">
    <property type="nucleotide sequence ID" value="NZ_FRAV01000012.1"/>
</dbReference>
<dbReference type="AlphaFoldDB" id="A0A1M6Y3Z4"/>
<keyword evidence="5" id="KW-1185">Reference proteome</keyword>
<proteinExistence type="predicted"/>
<protein>
    <submittedName>
        <fullName evidence="4">Por secretion system C-terminal sorting domain-containing protein</fullName>
    </submittedName>
</protein>
<evidence type="ECO:0000313" key="5">
    <source>
        <dbReference type="Proteomes" id="UP000184364"/>
    </source>
</evidence>
<dbReference type="InterPro" id="IPR026444">
    <property type="entry name" value="Secre_tail"/>
</dbReference>
<feature type="domain" description="Secretion system C-terminal sorting" evidence="3">
    <location>
        <begin position="477"/>
        <end position="536"/>
    </location>
</feature>
<evidence type="ECO:0000256" key="1">
    <source>
        <dbReference type="ARBA" id="ARBA00022729"/>
    </source>
</evidence>
<dbReference type="NCBIfam" id="TIGR04183">
    <property type="entry name" value="Por_Secre_tail"/>
    <property type="match status" value="1"/>
</dbReference>